<dbReference type="EMBL" id="CP159307">
    <property type="protein sequence ID" value="XCH32663.1"/>
    <property type="molecule type" value="Genomic_DNA"/>
</dbReference>
<accession>A0AAU8GA40</accession>
<protein>
    <submittedName>
        <fullName evidence="2">ROK family protein</fullName>
    </submittedName>
</protein>
<dbReference type="Gene3D" id="3.30.420.40">
    <property type="match status" value="2"/>
</dbReference>
<dbReference type="InterPro" id="IPR049874">
    <property type="entry name" value="ROK_cs"/>
</dbReference>
<dbReference type="InterPro" id="IPR043129">
    <property type="entry name" value="ATPase_NBD"/>
</dbReference>
<dbReference type="PANTHER" id="PTHR18964:SF149">
    <property type="entry name" value="BIFUNCTIONAL UDP-N-ACETYLGLUCOSAMINE 2-EPIMERASE_N-ACETYLMANNOSAMINE KINASE"/>
    <property type="match status" value="1"/>
</dbReference>
<dbReference type="RefSeq" id="WP_353713936.1">
    <property type="nucleotide sequence ID" value="NZ_CP159307.1"/>
</dbReference>
<evidence type="ECO:0000256" key="1">
    <source>
        <dbReference type="ARBA" id="ARBA00006479"/>
    </source>
</evidence>
<comment type="similarity">
    <text evidence="1">Belongs to the ROK (NagC/XylR) family.</text>
</comment>
<organism evidence="2">
    <name type="scientific">Dehalogenimonas sp. 4OHTPN</name>
    <dbReference type="NCBI Taxonomy" id="3166643"/>
    <lineage>
        <taxon>Bacteria</taxon>
        <taxon>Bacillati</taxon>
        <taxon>Chloroflexota</taxon>
        <taxon>Dehalococcoidia</taxon>
        <taxon>Dehalococcoidales</taxon>
        <taxon>Dehalococcoidaceae</taxon>
        <taxon>Dehalogenimonas</taxon>
    </lineage>
</organism>
<dbReference type="PANTHER" id="PTHR18964">
    <property type="entry name" value="ROK (REPRESSOR, ORF, KINASE) FAMILY"/>
    <property type="match status" value="1"/>
</dbReference>
<dbReference type="PROSITE" id="PS01125">
    <property type="entry name" value="ROK"/>
    <property type="match status" value="1"/>
</dbReference>
<proteinExistence type="inferred from homology"/>
<dbReference type="Pfam" id="PF00480">
    <property type="entry name" value="ROK"/>
    <property type="match status" value="1"/>
</dbReference>
<name>A0AAU8GA40_9CHLR</name>
<reference evidence="2" key="1">
    <citation type="submission" date="2024-06" db="EMBL/GenBank/DDBJ databases">
        <title>A Novel Isolate, Dehalogenimonas sp. Strain 4OHTPN, Dechlorinates Aromatic 4 Hydroxy chlorothalonil by a Novel Reductive Dehalogenase.</title>
        <authorList>
            <person name="Liu G."/>
        </authorList>
    </citation>
    <scope>NUCLEOTIDE SEQUENCE</scope>
    <source>
        <strain evidence="2">4OHTPN</strain>
    </source>
</reference>
<sequence>MMDLNSVVLGIDLGGTKILSAAVDRQGKVICRDLTATPVASGPPGVIATINESARRAIRHNPNDIKAVGLAVAGLVESANGIVHTSPNLPGWNDVSITLELASTFGKPVFTINDAHAAAIGELKYGAGRGCRHFIFITLSTGIGGGLVLDGNIYEGFSGFGGEIGHMVVDDDGPECGCGNRGCWEILASGKALEREARRRIASGEPTSILSYCRPEPGGEPGRAQIDCLNAKTIHTAAIGGDILALELIKHHAYYVGVGLANIVNIFNPERVIIGGGLSNMGDLLLKPAIEEAARRAFKQSFKAVRFMTAELGADAGVIGAAALAWKNLM</sequence>
<dbReference type="CDD" id="cd24076">
    <property type="entry name" value="ASKHA_ATPase_ROK_BsXylR-like"/>
    <property type="match status" value="1"/>
</dbReference>
<dbReference type="SUPFAM" id="SSF53067">
    <property type="entry name" value="Actin-like ATPase domain"/>
    <property type="match status" value="1"/>
</dbReference>
<evidence type="ECO:0000313" key="2">
    <source>
        <dbReference type="EMBL" id="XCH32663.1"/>
    </source>
</evidence>
<gene>
    <name evidence="2" type="ORF">ABV300_05705</name>
</gene>
<dbReference type="InterPro" id="IPR000600">
    <property type="entry name" value="ROK"/>
</dbReference>
<dbReference type="AlphaFoldDB" id="A0AAU8GA40"/>